<proteinExistence type="predicted"/>
<sequence length="69" mass="7347">MKSPPACSDLVSLRVKEMVADKMGVSTSTVNTYLDRVRIKYANAGRPAATKAALLARAIQDGLIGLVEL</sequence>
<dbReference type="Proteomes" id="UP000192674">
    <property type="component" value="Unassembled WGS sequence"/>
</dbReference>
<accession>A0A1W2FV42</accession>
<keyword evidence="2" id="KW-1185">Reference proteome</keyword>
<dbReference type="Gene3D" id="1.10.10.10">
    <property type="entry name" value="Winged helix-like DNA-binding domain superfamily/Winged helix DNA-binding domain"/>
    <property type="match status" value="1"/>
</dbReference>
<protein>
    <recommendedName>
        <fullName evidence="3">LuxR family transcriptional regulator</fullName>
    </recommendedName>
</protein>
<gene>
    <name evidence="1" type="ORF">SAMN05661093_09187</name>
</gene>
<evidence type="ECO:0000313" key="2">
    <source>
        <dbReference type="Proteomes" id="UP000192674"/>
    </source>
</evidence>
<reference evidence="1 2" key="1">
    <citation type="submission" date="2017-04" db="EMBL/GenBank/DDBJ databases">
        <authorList>
            <person name="Afonso C.L."/>
            <person name="Miller P.J."/>
            <person name="Scott M.A."/>
            <person name="Spackman E."/>
            <person name="Goraichik I."/>
            <person name="Dimitrov K.M."/>
            <person name="Suarez D.L."/>
            <person name="Swayne D.E."/>
        </authorList>
    </citation>
    <scope>NUCLEOTIDE SEQUENCE [LARGE SCALE GENOMIC DNA]</scope>
    <source>
        <strain evidence="1 2">DSM 43828</strain>
    </source>
</reference>
<dbReference type="AlphaFoldDB" id="A0A1W2FV42"/>
<evidence type="ECO:0008006" key="3">
    <source>
        <dbReference type="Google" id="ProtNLM"/>
    </source>
</evidence>
<dbReference type="InterPro" id="IPR036388">
    <property type="entry name" value="WH-like_DNA-bd_sf"/>
</dbReference>
<dbReference type="RefSeq" id="WP_235039221.1">
    <property type="nucleotide sequence ID" value="NZ_FWXV01000011.1"/>
</dbReference>
<evidence type="ECO:0000313" key="1">
    <source>
        <dbReference type="EMBL" id="SMD25506.1"/>
    </source>
</evidence>
<name>A0A1W2FV42_KIBAR</name>
<organism evidence="1 2">
    <name type="scientific">Kibdelosporangium aridum</name>
    <dbReference type="NCBI Taxonomy" id="2030"/>
    <lineage>
        <taxon>Bacteria</taxon>
        <taxon>Bacillati</taxon>
        <taxon>Actinomycetota</taxon>
        <taxon>Actinomycetes</taxon>
        <taxon>Pseudonocardiales</taxon>
        <taxon>Pseudonocardiaceae</taxon>
        <taxon>Kibdelosporangium</taxon>
    </lineage>
</organism>
<dbReference type="EMBL" id="FWXV01000011">
    <property type="protein sequence ID" value="SMD25506.1"/>
    <property type="molecule type" value="Genomic_DNA"/>
</dbReference>